<feature type="compositionally biased region" description="Polar residues" evidence="1">
    <location>
        <begin position="1"/>
        <end position="18"/>
    </location>
</feature>
<organism evidence="2 3">
    <name type="scientific">Candidatus Acutalibacter ornithocaccae</name>
    <dbReference type="NCBI Taxonomy" id="2838416"/>
    <lineage>
        <taxon>Bacteria</taxon>
        <taxon>Bacillati</taxon>
        <taxon>Bacillota</taxon>
        <taxon>Clostridia</taxon>
        <taxon>Eubacteriales</taxon>
        <taxon>Acutalibacteraceae</taxon>
        <taxon>Acutalibacter</taxon>
    </lineage>
</organism>
<dbReference type="Proteomes" id="UP000824214">
    <property type="component" value="Unassembled WGS sequence"/>
</dbReference>
<gene>
    <name evidence="2" type="ORF">H9942_08370</name>
</gene>
<sequence length="145" mass="15063">MDDLTQQLQKVLSDPQTMGQLQGLLSSLGGQEEKPAPAPSGGPDLSALLGALGGGQASPPPAESPSTALAGLNPQALSLMARLGPLLSQANREDDATRLLRALRPLLGEARQKKVDEAIQILQMLRLLPLLKESGVFSGLLSGLL</sequence>
<accession>A0A9D2LZG4</accession>
<reference evidence="2" key="1">
    <citation type="journal article" date="2021" name="PeerJ">
        <title>Extensive microbial diversity within the chicken gut microbiome revealed by metagenomics and culture.</title>
        <authorList>
            <person name="Gilroy R."/>
            <person name="Ravi A."/>
            <person name="Getino M."/>
            <person name="Pursley I."/>
            <person name="Horton D.L."/>
            <person name="Alikhan N.F."/>
            <person name="Baker D."/>
            <person name="Gharbi K."/>
            <person name="Hall N."/>
            <person name="Watson M."/>
            <person name="Adriaenssens E.M."/>
            <person name="Foster-Nyarko E."/>
            <person name="Jarju S."/>
            <person name="Secka A."/>
            <person name="Antonio M."/>
            <person name="Oren A."/>
            <person name="Chaudhuri R.R."/>
            <person name="La Ragione R."/>
            <person name="Hildebrand F."/>
            <person name="Pallen M.J."/>
        </authorList>
    </citation>
    <scope>NUCLEOTIDE SEQUENCE</scope>
    <source>
        <strain evidence="2">ChiBcolR8-3208</strain>
    </source>
</reference>
<comment type="caution">
    <text evidence="2">The sequence shown here is derived from an EMBL/GenBank/DDBJ whole genome shotgun (WGS) entry which is preliminary data.</text>
</comment>
<evidence type="ECO:0000313" key="2">
    <source>
        <dbReference type="EMBL" id="HJB38064.1"/>
    </source>
</evidence>
<dbReference type="EMBL" id="DWXZ01000178">
    <property type="protein sequence ID" value="HJB38064.1"/>
    <property type="molecule type" value="Genomic_DNA"/>
</dbReference>
<evidence type="ECO:0000256" key="1">
    <source>
        <dbReference type="SAM" id="MobiDB-lite"/>
    </source>
</evidence>
<name>A0A9D2LZG4_9FIRM</name>
<feature type="compositionally biased region" description="Low complexity" evidence="1">
    <location>
        <begin position="19"/>
        <end position="30"/>
    </location>
</feature>
<feature type="region of interest" description="Disordered" evidence="1">
    <location>
        <begin position="1"/>
        <end position="70"/>
    </location>
</feature>
<dbReference type="AlphaFoldDB" id="A0A9D2LZG4"/>
<protein>
    <submittedName>
        <fullName evidence="2">Uncharacterized protein</fullName>
    </submittedName>
</protein>
<evidence type="ECO:0000313" key="3">
    <source>
        <dbReference type="Proteomes" id="UP000824214"/>
    </source>
</evidence>
<reference evidence="2" key="2">
    <citation type="submission" date="2021-04" db="EMBL/GenBank/DDBJ databases">
        <authorList>
            <person name="Gilroy R."/>
        </authorList>
    </citation>
    <scope>NUCLEOTIDE SEQUENCE</scope>
    <source>
        <strain evidence="2">ChiBcolR8-3208</strain>
    </source>
</reference>
<feature type="compositionally biased region" description="Low complexity" evidence="1">
    <location>
        <begin position="39"/>
        <end position="50"/>
    </location>
</feature>
<proteinExistence type="predicted"/>